<feature type="domain" description="GH15-like" evidence="1">
    <location>
        <begin position="229"/>
        <end position="597"/>
    </location>
</feature>
<dbReference type="GO" id="GO:0005975">
    <property type="term" value="P:carbohydrate metabolic process"/>
    <property type="evidence" value="ECO:0007669"/>
    <property type="project" value="InterPro"/>
</dbReference>
<dbReference type="InterPro" id="IPR045582">
    <property type="entry name" value="Trehalase-like_N"/>
</dbReference>
<dbReference type="InterPro" id="IPR008928">
    <property type="entry name" value="6-hairpin_glycosidase_sf"/>
</dbReference>
<dbReference type="InterPro" id="IPR012341">
    <property type="entry name" value="6hp_glycosidase-like_sf"/>
</dbReference>
<dbReference type="SUPFAM" id="SSF48208">
    <property type="entry name" value="Six-hairpin glycosidases"/>
    <property type="match status" value="1"/>
</dbReference>
<accession>A0A4R7I0R5</accession>
<dbReference type="Gene3D" id="1.50.10.10">
    <property type="match status" value="1"/>
</dbReference>
<keyword evidence="4" id="KW-1185">Reference proteome</keyword>
<dbReference type="Pfam" id="PF00723">
    <property type="entry name" value="Glyco_hydro_15"/>
    <property type="match status" value="1"/>
</dbReference>
<dbReference type="RefSeq" id="WP_208294075.1">
    <property type="nucleotide sequence ID" value="NZ_SOAU01000001.1"/>
</dbReference>
<comment type="caution">
    <text evidence="3">The sequence shown here is derived from an EMBL/GenBank/DDBJ whole genome shotgun (WGS) entry which is preliminary data.</text>
</comment>
<reference evidence="3 4" key="1">
    <citation type="submission" date="2019-03" db="EMBL/GenBank/DDBJ databases">
        <title>Sequencing the genomes of 1000 actinobacteria strains.</title>
        <authorList>
            <person name="Klenk H.-P."/>
        </authorList>
    </citation>
    <scope>NUCLEOTIDE SEQUENCE [LARGE SCALE GENOMIC DNA]</scope>
    <source>
        <strain evidence="3 4">DSM 18936</strain>
    </source>
</reference>
<name>A0A4R7I0R5_9ACTN</name>
<dbReference type="PANTHER" id="PTHR31616:SF0">
    <property type="entry name" value="GLUCAN 1,4-ALPHA-GLUCOSIDASE"/>
    <property type="match status" value="1"/>
</dbReference>
<dbReference type="AlphaFoldDB" id="A0A4R7I0R5"/>
<dbReference type="Proteomes" id="UP000294558">
    <property type="component" value="Unassembled WGS sequence"/>
</dbReference>
<dbReference type="PANTHER" id="PTHR31616">
    <property type="entry name" value="TREHALASE"/>
    <property type="match status" value="1"/>
</dbReference>
<sequence>MTTHATEDARPDTPEIDDHGVIGDCETLALVSNLGDIDWMCWPRADAPSLFGSLLDPDAGRWSIQPESATHRTQQFYLSETNVLVTRFQTEDGIVEIDDAMAMDGPQRLVRRVRCVRGSVSVRSEFVPRPDYARAAVDWDSDTDGVTLQTDSLRLRLRASAELTLDRDASLVTCAERLDEGDELAFDLAAADTDRDFDDDTEVAEHVAATVTETIDYWKLWTAGGTYRGRYRSAVERSALALKLLTNRSTGGMLAAGTTSLPEHIGGERNWDYRFVWIRDAAFTVYALLEIGHDAEADAFIGWLVDRVDECDQADGSPLTPVYDLDGNARIGERELEWRGYENSRPVRIGNAAADQFQLDIYGELIDSLYIFDRRSRGLSLDTWDKIRLIVDYVIERWREPDDGMWEIRSEPQRHTASILMCWVAVERAIRMAEFRGRPADLVAWRRARDEMHDTIRTEGWNDELGAFTQTLGGDTLDASILLAPLVKFVDGRDPRWTSTLDAVVEHLAHGPLVDRYDTDRYDDGLTCGEGSFTICSFWLVEALARAGRVEEARRSFDQLLGYANPVGLFSEQIGPSGRQLGNTPQALTHLALISAAVALDEALDSEET</sequence>
<evidence type="ECO:0000313" key="3">
    <source>
        <dbReference type="EMBL" id="TDT17127.1"/>
    </source>
</evidence>
<evidence type="ECO:0000259" key="2">
    <source>
        <dbReference type="Pfam" id="PF19291"/>
    </source>
</evidence>
<evidence type="ECO:0000313" key="4">
    <source>
        <dbReference type="Proteomes" id="UP000294558"/>
    </source>
</evidence>
<gene>
    <name evidence="3" type="ORF">BDK89_2732</name>
</gene>
<dbReference type="EMBL" id="SOAU01000001">
    <property type="protein sequence ID" value="TDT17127.1"/>
    <property type="molecule type" value="Genomic_DNA"/>
</dbReference>
<proteinExistence type="predicted"/>
<evidence type="ECO:0000259" key="1">
    <source>
        <dbReference type="Pfam" id="PF00723"/>
    </source>
</evidence>
<protein>
    <submittedName>
        <fullName evidence="3">GH15 family glucan-1,4-alpha-glucosidase</fullName>
    </submittedName>
</protein>
<dbReference type="InterPro" id="IPR011613">
    <property type="entry name" value="GH15-like"/>
</dbReference>
<dbReference type="Pfam" id="PF19291">
    <property type="entry name" value="TREH_N"/>
    <property type="match status" value="1"/>
</dbReference>
<feature type="domain" description="Trehalase-like N-terminal" evidence="2">
    <location>
        <begin position="13"/>
        <end position="160"/>
    </location>
</feature>
<dbReference type="GO" id="GO:0004553">
    <property type="term" value="F:hydrolase activity, hydrolyzing O-glycosyl compounds"/>
    <property type="evidence" value="ECO:0007669"/>
    <property type="project" value="UniProtKB-ARBA"/>
</dbReference>
<organism evidence="3 4">
    <name type="scientific">Ilumatobacter fluminis</name>
    <dbReference type="NCBI Taxonomy" id="467091"/>
    <lineage>
        <taxon>Bacteria</taxon>
        <taxon>Bacillati</taxon>
        <taxon>Actinomycetota</taxon>
        <taxon>Acidimicrobiia</taxon>
        <taxon>Acidimicrobiales</taxon>
        <taxon>Ilumatobacteraceae</taxon>
        <taxon>Ilumatobacter</taxon>
    </lineage>
</organism>